<sequence length="209" mass="24473">MKYTWMDDYLLKKKGVTKDLQPVWNWIRYHVGGRMFAAICLDQENKPYYINLKLDPVRGDYMRRLYTDIIPGYYSDKVHWNSIRPDGAVPDDLMKDMLDESYRLVLESFSRRRQRDILGITCCGADCSECGCYGNICKGCNELCGKVFHALKGKACPIYRCAVNRKHLTSCAKCEELPCTIWRETKDPQLTDEEFETDIQNRIRNLREV</sequence>
<dbReference type="InterPro" id="IPR038056">
    <property type="entry name" value="YjbR-like_sf"/>
</dbReference>
<dbReference type="Gene3D" id="3.90.1150.30">
    <property type="match status" value="1"/>
</dbReference>
<dbReference type="PANTHER" id="PTHR35145">
    <property type="entry name" value="CYTOPLASMIC PROTEIN-RELATED"/>
    <property type="match status" value="1"/>
</dbReference>
<dbReference type="AlphaFoldDB" id="A0A9D2P4G5"/>
<dbReference type="GO" id="GO:0003677">
    <property type="term" value="F:DNA binding"/>
    <property type="evidence" value="ECO:0007669"/>
    <property type="project" value="UniProtKB-KW"/>
</dbReference>
<keyword evidence="1" id="KW-0238">DNA-binding</keyword>
<evidence type="ECO:0000313" key="2">
    <source>
        <dbReference type="Proteomes" id="UP000823895"/>
    </source>
</evidence>
<accession>A0A9D2P4G5</accession>
<dbReference type="EMBL" id="DWWI01000095">
    <property type="protein sequence ID" value="HJC42923.1"/>
    <property type="molecule type" value="Genomic_DNA"/>
</dbReference>
<name>A0A9D2P4G5_9FIRM</name>
<comment type="caution">
    <text evidence="1">The sequence shown here is derived from an EMBL/GenBank/DDBJ whole genome shotgun (WGS) entry which is preliminary data.</text>
</comment>
<dbReference type="Proteomes" id="UP000823895">
    <property type="component" value="Unassembled WGS sequence"/>
</dbReference>
<dbReference type="InterPro" id="IPR058532">
    <property type="entry name" value="YjbR/MT2646/Rv2570-like"/>
</dbReference>
<organism evidence="1 2">
    <name type="scientific">Candidatus Mediterraneibacter gallistercoris</name>
    <dbReference type="NCBI Taxonomy" id="2838671"/>
    <lineage>
        <taxon>Bacteria</taxon>
        <taxon>Bacillati</taxon>
        <taxon>Bacillota</taxon>
        <taxon>Clostridia</taxon>
        <taxon>Lachnospirales</taxon>
        <taxon>Lachnospiraceae</taxon>
        <taxon>Mediterraneibacter</taxon>
    </lineage>
</organism>
<reference evidence="1" key="1">
    <citation type="journal article" date="2021" name="PeerJ">
        <title>Extensive microbial diversity within the chicken gut microbiome revealed by metagenomics and culture.</title>
        <authorList>
            <person name="Gilroy R."/>
            <person name="Ravi A."/>
            <person name="Getino M."/>
            <person name="Pursley I."/>
            <person name="Horton D.L."/>
            <person name="Alikhan N.F."/>
            <person name="Baker D."/>
            <person name="Gharbi K."/>
            <person name="Hall N."/>
            <person name="Watson M."/>
            <person name="Adriaenssens E.M."/>
            <person name="Foster-Nyarko E."/>
            <person name="Jarju S."/>
            <person name="Secka A."/>
            <person name="Antonio M."/>
            <person name="Oren A."/>
            <person name="Chaudhuri R.R."/>
            <person name="La Ragione R."/>
            <person name="Hildebrand F."/>
            <person name="Pallen M.J."/>
        </authorList>
    </citation>
    <scope>NUCLEOTIDE SEQUENCE</scope>
    <source>
        <strain evidence="1">CHK165-2605</strain>
    </source>
</reference>
<dbReference type="SUPFAM" id="SSF142906">
    <property type="entry name" value="YjbR-like"/>
    <property type="match status" value="1"/>
</dbReference>
<protein>
    <submittedName>
        <fullName evidence="1">MmcQ/YjbR family DNA-binding protein</fullName>
    </submittedName>
</protein>
<gene>
    <name evidence="1" type="ORF">H9756_04465</name>
</gene>
<proteinExistence type="predicted"/>
<reference evidence="1" key="2">
    <citation type="submission" date="2021-04" db="EMBL/GenBank/DDBJ databases">
        <authorList>
            <person name="Gilroy R."/>
        </authorList>
    </citation>
    <scope>NUCLEOTIDE SEQUENCE</scope>
    <source>
        <strain evidence="1">CHK165-2605</strain>
    </source>
</reference>
<evidence type="ECO:0000313" key="1">
    <source>
        <dbReference type="EMBL" id="HJC42923.1"/>
    </source>
</evidence>
<dbReference type="Pfam" id="PF04237">
    <property type="entry name" value="YjbR"/>
    <property type="match status" value="1"/>
</dbReference>
<dbReference type="PANTHER" id="PTHR35145:SF1">
    <property type="entry name" value="CYTOPLASMIC PROTEIN"/>
    <property type="match status" value="1"/>
</dbReference>
<dbReference type="InterPro" id="IPR007351">
    <property type="entry name" value="YjbR"/>
</dbReference>